<keyword evidence="8" id="KW-1133">Transmembrane helix</keyword>
<evidence type="ECO:0000256" key="5">
    <source>
        <dbReference type="ARBA" id="ARBA00022777"/>
    </source>
</evidence>
<feature type="region of interest" description="Disordered" evidence="7">
    <location>
        <begin position="309"/>
        <end position="340"/>
    </location>
</feature>
<protein>
    <recommendedName>
        <fullName evidence="1">non-specific serine/threonine protein kinase</fullName>
        <ecNumber evidence="1">2.7.11.1</ecNumber>
    </recommendedName>
</protein>
<keyword evidence="8" id="KW-0472">Membrane</keyword>
<dbReference type="Gene3D" id="1.10.510.10">
    <property type="entry name" value="Transferase(Phosphotransferase) domain 1"/>
    <property type="match status" value="1"/>
</dbReference>
<dbReference type="RefSeq" id="WP_337713212.1">
    <property type="nucleotide sequence ID" value="NZ_JBBEGL010000002.1"/>
</dbReference>
<sequence length="473" mass="49768">MAPTTGSLIGDRYRLGRRIAVGGMGEVWEAEDSRLGRTVAVKILKAELTGDPEFLHRFRTEARTAGSLNNSGITAVHDYGETTTEWATANGTVQVPTAYLVMELVRGEPLAQILAVHGRLGVDYTLDILEQSGWALEAAHERGLVHRDVKPGNILVTPAGQVKITDFGIAKAVDAAPVTRSGMVMGTAHYIAPEQAGGGDAGPASDVYSLGVVGYECLAGRRPYLSENAVTVAMMHIRDPLPPLPNDVPPVVRQLIEATLAKDPRQRYATGGEFAQAVGAVRRGEPLPLPGQGGAGGAPTERVNPATRVAPAMSREPSPPRGAERPDRWAAQPEQPRRRGPWGTVAALAVVALLLLAGVFWVMNMTQTSDPLPPVASTTATSTTTAPSSTTTRSSRTTTTSSAANGISVNPVDYVGRPASVASAALRESGLDPEVATILGGEPSDPSRCRVLYLSPTGEVPRGETVTVTCQEF</sequence>
<evidence type="ECO:0000256" key="6">
    <source>
        <dbReference type="ARBA" id="ARBA00022840"/>
    </source>
</evidence>
<dbReference type="Pfam" id="PF00069">
    <property type="entry name" value="Pkinase"/>
    <property type="match status" value="1"/>
</dbReference>
<dbReference type="PROSITE" id="PS50011">
    <property type="entry name" value="PROTEIN_KINASE_DOM"/>
    <property type="match status" value="1"/>
</dbReference>
<dbReference type="CDD" id="cd14014">
    <property type="entry name" value="STKc_PknB_like"/>
    <property type="match status" value="1"/>
</dbReference>
<dbReference type="InterPro" id="IPR011009">
    <property type="entry name" value="Kinase-like_dom_sf"/>
</dbReference>
<evidence type="ECO:0000256" key="3">
    <source>
        <dbReference type="ARBA" id="ARBA00022679"/>
    </source>
</evidence>
<keyword evidence="4" id="KW-0547">Nucleotide-binding</keyword>
<keyword evidence="2" id="KW-0723">Serine/threonine-protein kinase</keyword>
<proteinExistence type="predicted"/>
<dbReference type="PANTHER" id="PTHR43289">
    <property type="entry name" value="MITOGEN-ACTIVATED PROTEIN KINASE KINASE KINASE 20-RELATED"/>
    <property type="match status" value="1"/>
</dbReference>
<feature type="domain" description="Protein kinase" evidence="9">
    <location>
        <begin position="13"/>
        <end position="279"/>
    </location>
</feature>
<dbReference type="PANTHER" id="PTHR43289:SF6">
    <property type="entry name" value="SERINE_THREONINE-PROTEIN KINASE NEKL-3"/>
    <property type="match status" value="1"/>
</dbReference>
<evidence type="ECO:0000256" key="7">
    <source>
        <dbReference type="SAM" id="MobiDB-lite"/>
    </source>
</evidence>
<dbReference type="SUPFAM" id="SSF56112">
    <property type="entry name" value="Protein kinase-like (PK-like)"/>
    <property type="match status" value="1"/>
</dbReference>
<dbReference type="Gene3D" id="3.30.200.20">
    <property type="entry name" value="Phosphorylase Kinase, domain 1"/>
    <property type="match status" value="1"/>
</dbReference>
<gene>
    <name evidence="10" type="ORF">WCD41_09850</name>
</gene>
<dbReference type="EC" id="2.7.11.1" evidence="1"/>
<keyword evidence="11" id="KW-1185">Reference proteome</keyword>
<evidence type="ECO:0000256" key="8">
    <source>
        <dbReference type="SAM" id="Phobius"/>
    </source>
</evidence>
<dbReference type="SMART" id="SM00220">
    <property type="entry name" value="S_TKc"/>
    <property type="match status" value="1"/>
</dbReference>
<comment type="caution">
    <text evidence="10">The sequence shown here is derived from an EMBL/GenBank/DDBJ whole genome shotgun (WGS) entry which is preliminary data.</text>
</comment>
<keyword evidence="8" id="KW-0812">Transmembrane</keyword>
<dbReference type="Proteomes" id="UP001370100">
    <property type="component" value="Unassembled WGS sequence"/>
</dbReference>
<feature type="transmembrane region" description="Helical" evidence="8">
    <location>
        <begin position="342"/>
        <end position="363"/>
    </location>
</feature>
<keyword evidence="6" id="KW-0067">ATP-binding</keyword>
<reference evidence="10 11" key="1">
    <citation type="submission" date="2024-03" db="EMBL/GenBank/DDBJ databases">
        <title>Actinomycetospora sp. OC33-EN06, a novel actinomycete isolated from wild orchid (Aerides multiflora).</title>
        <authorList>
            <person name="Suriyachadkun C."/>
        </authorList>
    </citation>
    <scope>NUCLEOTIDE SEQUENCE [LARGE SCALE GENOMIC DNA]</scope>
    <source>
        <strain evidence="10 11">OC33-EN06</strain>
    </source>
</reference>
<evidence type="ECO:0000256" key="4">
    <source>
        <dbReference type="ARBA" id="ARBA00022741"/>
    </source>
</evidence>
<name>A0ABU8N2Y4_9PSEU</name>
<accession>A0ABU8N2Y4</accession>
<dbReference type="InterPro" id="IPR008271">
    <property type="entry name" value="Ser/Thr_kinase_AS"/>
</dbReference>
<dbReference type="PROSITE" id="PS00108">
    <property type="entry name" value="PROTEIN_KINASE_ST"/>
    <property type="match status" value="1"/>
</dbReference>
<organism evidence="10 11">
    <name type="scientific">Actinomycetospora aeridis</name>
    <dbReference type="NCBI Taxonomy" id="3129231"/>
    <lineage>
        <taxon>Bacteria</taxon>
        <taxon>Bacillati</taxon>
        <taxon>Actinomycetota</taxon>
        <taxon>Actinomycetes</taxon>
        <taxon>Pseudonocardiales</taxon>
        <taxon>Pseudonocardiaceae</taxon>
        <taxon>Actinomycetospora</taxon>
    </lineage>
</organism>
<dbReference type="InterPro" id="IPR000719">
    <property type="entry name" value="Prot_kinase_dom"/>
</dbReference>
<dbReference type="EMBL" id="JBBEGL010000002">
    <property type="protein sequence ID" value="MEJ2886751.1"/>
    <property type="molecule type" value="Genomic_DNA"/>
</dbReference>
<feature type="region of interest" description="Disordered" evidence="7">
    <location>
        <begin position="284"/>
        <end position="303"/>
    </location>
</feature>
<keyword evidence="5 10" id="KW-0418">Kinase</keyword>
<evidence type="ECO:0000313" key="11">
    <source>
        <dbReference type="Proteomes" id="UP001370100"/>
    </source>
</evidence>
<dbReference type="GO" id="GO:0004674">
    <property type="term" value="F:protein serine/threonine kinase activity"/>
    <property type="evidence" value="ECO:0007669"/>
    <property type="project" value="UniProtKB-EC"/>
</dbReference>
<feature type="compositionally biased region" description="Low complexity" evidence="7">
    <location>
        <begin position="376"/>
        <end position="404"/>
    </location>
</feature>
<feature type="region of interest" description="Disordered" evidence="7">
    <location>
        <begin position="370"/>
        <end position="407"/>
    </location>
</feature>
<evidence type="ECO:0000256" key="2">
    <source>
        <dbReference type="ARBA" id="ARBA00022527"/>
    </source>
</evidence>
<evidence type="ECO:0000313" key="10">
    <source>
        <dbReference type="EMBL" id="MEJ2886751.1"/>
    </source>
</evidence>
<evidence type="ECO:0000256" key="1">
    <source>
        <dbReference type="ARBA" id="ARBA00012513"/>
    </source>
</evidence>
<keyword evidence="3 10" id="KW-0808">Transferase</keyword>
<evidence type="ECO:0000259" key="9">
    <source>
        <dbReference type="PROSITE" id="PS50011"/>
    </source>
</evidence>